<feature type="repeat" description="WD" evidence="3">
    <location>
        <begin position="508"/>
        <end position="537"/>
    </location>
</feature>
<evidence type="ECO:0000313" key="6">
    <source>
        <dbReference type="EMBL" id="SEG60422.1"/>
    </source>
</evidence>
<accession>A0A1H6BIK3</accession>
<evidence type="ECO:0000256" key="5">
    <source>
        <dbReference type="SAM" id="Phobius"/>
    </source>
</evidence>
<dbReference type="PROSITE" id="PS50082">
    <property type="entry name" value="WD_REPEATS_2"/>
    <property type="match status" value="4"/>
</dbReference>
<sequence length="797" mass="85344">MDDLAPDTGDTDTGLGAQARRVLGVARLAELLADAGPGSDEQAAEVLRSTVDAWLDAHVLPTGSFNGDLGRVEGPPRVRRIAQLLDPLPGGPARSLVALQAWLLTGHRVRVRRTRGVGVLFDTPGRRAGLAGRLEMSVLGGGPPGLFPDPRVMVAFGADPAFQDALTAAWQRHAGARRAMPCLVWRLSTDEPWDRRVVGGSLGAAFAVLLDELLGPPARGRLRPLGPVAGAGRSLSRWLRLPRERHAVTGTLTPGGCIGEVSGMPAKLEAAHRRRLLVIAPAANRHADPRTAEDDTLVWVSTVRQARRRLYRYSRPRLAAVVAGLTALSAVAALGLYLGQVDATRHERDLSASRRLAGQSLAVGDNDPVLSQLLSVASWRMAPTPDARHAMLSALARPGRAVLKENANELAYLPDGRTLLTANTDGTLRRWDTVTRRPAGPPLRGRPVPIHELAVSRDGRLAVTGRMSAEDTLNSSDGELLSEDAAVQLWDLATGRPIGGPLMSRVDVNALAFSPDGRTLATDAEMGSVVLWEVASGIPGLPWARRTGEAFVVSTGNARDLVFAPDGRSLAGVDGVGTVRLWDTTVYRQLGPSHMVPDPGRNWLGGLAAAPSTAVSADGRLLATGGPDHRVRIWDRATDRLLGLLPSEGLSIWDVEFASRGTLLATADLAGRIRLWDAQTRRPLGGRLTGHPGTVNGMLFSPDDSLLATTDHASGSIRLWDVRTGRARGGALVTEPRRRWFLTFTPDGRTRLDRLRRQDVRRRGQRGRQNAGHRRHGGNRGAVGPGHPQAAGPVRHR</sequence>
<proteinExistence type="predicted"/>
<dbReference type="InterPro" id="IPR001680">
    <property type="entry name" value="WD40_rpt"/>
</dbReference>
<feature type="transmembrane region" description="Helical" evidence="5">
    <location>
        <begin position="318"/>
        <end position="338"/>
    </location>
</feature>
<dbReference type="InterPro" id="IPR011047">
    <property type="entry name" value="Quinoprotein_ADH-like_sf"/>
</dbReference>
<dbReference type="EMBL" id="FNVO01000007">
    <property type="protein sequence ID" value="SEG60422.1"/>
    <property type="molecule type" value="Genomic_DNA"/>
</dbReference>
<feature type="compositionally biased region" description="Basic residues" evidence="4">
    <location>
        <begin position="763"/>
        <end position="778"/>
    </location>
</feature>
<keyword evidence="5" id="KW-1133">Transmembrane helix</keyword>
<dbReference type="Pfam" id="PF00400">
    <property type="entry name" value="WD40"/>
    <property type="match status" value="4"/>
</dbReference>
<feature type="repeat" description="WD" evidence="3">
    <location>
        <begin position="410"/>
        <end position="432"/>
    </location>
</feature>
<dbReference type="SMART" id="SM00320">
    <property type="entry name" value="WD40"/>
    <property type="match status" value="6"/>
</dbReference>
<keyword evidence="2" id="KW-0677">Repeat</keyword>
<keyword evidence="5" id="KW-0472">Membrane</keyword>
<dbReference type="PANTHER" id="PTHR19848">
    <property type="entry name" value="WD40 REPEAT PROTEIN"/>
    <property type="match status" value="1"/>
</dbReference>
<protein>
    <submittedName>
        <fullName evidence="6">WD domain-containing protein, G-beta repeat-containing protein</fullName>
    </submittedName>
</protein>
<evidence type="ECO:0000313" key="7">
    <source>
        <dbReference type="Proteomes" id="UP000236723"/>
    </source>
</evidence>
<dbReference type="RefSeq" id="WP_103938970.1">
    <property type="nucleotide sequence ID" value="NZ_FNVO01000007.1"/>
</dbReference>
<dbReference type="InterPro" id="IPR015943">
    <property type="entry name" value="WD40/YVTN_repeat-like_dom_sf"/>
</dbReference>
<keyword evidence="1 3" id="KW-0853">WD repeat</keyword>
<organism evidence="6 7">
    <name type="scientific">Thermomonospora echinospora</name>
    <dbReference type="NCBI Taxonomy" id="1992"/>
    <lineage>
        <taxon>Bacteria</taxon>
        <taxon>Bacillati</taxon>
        <taxon>Actinomycetota</taxon>
        <taxon>Actinomycetes</taxon>
        <taxon>Streptosporangiales</taxon>
        <taxon>Thermomonosporaceae</taxon>
        <taxon>Thermomonospora</taxon>
    </lineage>
</organism>
<feature type="region of interest" description="Disordered" evidence="4">
    <location>
        <begin position="757"/>
        <end position="797"/>
    </location>
</feature>
<dbReference type="SUPFAM" id="SSF50998">
    <property type="entry name" value="Quinoprotein alcohol dehydrogenase-like"/>
    <property type="match status" value="1"/>
</dbReference>
<dbReference type="OrthoDB" id="4336591at2"/>
<feature type="repeat" description="WD" evidence="3">
    <location>
        <begin position="612"/>
        <end position="644"/>
    </location>
</feature>
<gene>
    <name evidence="6" type="ORF">SAMN04489712_107130</name>
</gene>
<dbReference type="CDD" id="cd00200">
    <property type="entry name" value="WD40"/>
    <property type="match status" value="1"/>
</dbReference>
<dbReference type="Proteomes" id="UP000236723">
    <property type="component" value="Unassembled WGS sequence"/>
</dbReference>
<dbReference type="AlphaFoldDB" id="A0A1H6BIK3"/>
<dbReference type="PROSITE" id="PS50294">
    <property type="entry name" value="WD_REPEATS_REGION"/>
    <property type="match status" value="1"/>
</dbReference>
<name>A0A1H6BIK3_9ACTN</name>
<dbReference type="Gene3D" id="2.130.10.10">
    <property type="entry name" value="YVTN repeat-like/Quinoprotein amine dehydrogenase"/>
    <property type="match status" value="2"/>
</dbReference>
<evidence type="ECO:0000256" key="3">
    <source>
        <dbReference type="PROSITE-ProRule" id="PRU00221"/>
    </source>
</evidence>
<evidence type="ECO:0000256" key="1">
    <source>
        <dbReference type="ARBA" id="ARBA00022574"/>
    </source>
</evidence>
<dbReference type="InterPro" id="IPR014721">
    <property type="entry name" value="Ribsml_uS5_D2-typ_fold_subgr"/>
</dbReference>
<dbReference type="PANTHER" id="PTHR19848:SF8">
    <property type="entry name" value="F-BOX AND WD REPEAT DOMAIN CONTAINING 7"/>
    <property type="match status" value="1"/>
</dbReference>
<keyword evidence="7" id="KW-1185">Reference proteome</keyword>
<feature type="repeat" description="WD" evidence="3">
    <location>
        <begin position="688"/>
        <end position="730"/>
    </location>
</feature>
<evidence type="ECO:0000256" key="2">
    <source>
        <dbReference type="ARBA" id="ARBA00022737"/>
    </source>
</evidence>
<dbReference type="Gene3D" id="3.30.230.10">
    <property type="match status" value="1"/>
</dbReference>
<evidence type="ECO:0000256" key="4">
    <source>
        <dbReference type="SAM" id="MobiDB-lite"/>
    </source>
</evidence>
<keyword evidence="5" id="KW-0812">Transmembrane</keyword>
<reference evidence="7" key="1">
    <citation type="submission" date="2016-10" db="EMBL/GenBank/DDBJ databases">
        <authorList>
            <person name="Varghese N."/>
            <person name="Submissions S."/>
        </authorList>
    </citation>
    <scope>NUCLEOTIDE SEQUENCE [LARGE SCALE GENOMIC DNA]</scope>
    <source>
        <strain evidence="7">DSM 43163</strain>
    </source>
</reference>